<name>A0ABQ7JCT5_9APIC</name>
<dbReference type="SUPFAM" id="SSF48445">
    <property type="entry name" value="14-3-3 protein"/>
    <property type="match status" value="1"/>
</dbReference>
<dbReference type="EMBL" id="JADAQX010000121">
    <property type="protein sequence ID" value="KAF8821827.1"/>
    <property type="molecule type" value="Genomic_DNA"/>
</dbReference>
<proteinExistence type="inferred from homology"/>
<evidence type="ECO:0000259" key="3">
    <source>
        <dbReference type="Pfam" id="PF00244"/>
    </source>
</evidence>
<dbReference type="InterPro" id="IPR036815">
    <property type="entry name" value="14-3-3_dom_sf"/>
</dbReference>
<dbReference type="PANTHER" id="PTHR18860">
    <property type="entry name" value="14-3-3 PROTEIN"/>
    <property type="match status" value="1"/>
</dbReference>
<feature type="non-terminal residue" evidence="4">
    <location>
        <position position="1"/>
    </location>
</feature>
<dbReference type="InterPro" id="IPR023410">
    <property type="entry name" value="14-3-3_domain"/>
</dbReference>
<comment type="caution">
    <text evidence="4">The sequence shown here is derived from an EMBL/GenBank/DDBJ whole genome shotgun (WGS) entry which is preliminary data.</text>
</comment>
<feature type="domain" description="14-3-3" evidence="3">
    <location>
        <begin position="3"/>
        <end position="193"/>
    </location>
</feature>
<dbReference type="InterPro" id="IPR000308">
    <property type="entry name" value="14-3-3"/>
</dbReference>
<evidence type="ECO:0000313" key="5">
    <source>
        <dbReference type="Proteomes" id="UP000823046"/>
    </source>
</evidence>
<dbReference type="Pfam" id="PF00244">
    <property type="entry name" value="14-3-3"/>
    <property type="match status" value="1"/>
</dbReference>
<dbReference type="Gene3D" id="1.20.190.20">
    <property type="entry name" value="14-3-3 domain"/>
    <property type="match status" value="1"/>
</dbReference>
<comment type="similarity">
    <text evidence="1">Belongs to the 14-3-3 family.</text>
</comment>
<dbReference type="Proteomes" id="UP000823046">
    <property type="component" value="Unassembled WGS sequence"/>
</dbReference>
<keyword evidence="5" id="KW-1185">Reference proteome</keyword>
<evidence type="ECO:0000313" key="4">
    <source>
        <dbReference type="EMBL" id="KAF8821827.1"/>
    </source>
</evidence>
<accession>A0ABQ7JCT5</accession>
<sequence length="230" mass="26512">CSGFKSAMQQRRFAMNQLENEEKKLLEQEDSPMQSLQLYHLKQYKKNIFDEMLRLWTESNTVLDQVMSTAENNAEIIVYCHLFKGDCARYCAMVADDEEEKNVFIQHSIDAYKCGMKEAESGLISLAKALRLGLLLNYAVLLKHLVQDNKQAIDIGCKAFKDAISHMYEIEKDDEYRETLVVLGYLKEDVQGWCAEDGLTKKEINELFGIEEDDSESDASTLISKTFYQR</sequence>
<keyword evidence="2" id="KW-0175">Coiled coil</keyword>
<gene>
    <name evidence="4" type="ORF">IE077_001499</name>
</gene>
<dbReference type="PRINTS" id="PR00305">
    <property type="entry name" value="1433ZETA"/>
</dbReference>
<organism evidence="4 5">
    <name type="scientific">Cardiosporidium cionae</name>
    <dbReference type="NCBI Taxonomy" id="476202"/>
    <lineage>
        <taxon>Eukaryota</taxon>
        <taxon>Sar</taxon>
        <taxon>Alveolata</taxon>
        <taxon>Apicomplexa</taxon>
        <taxon>Aconoidasida</taxon>
        <taxon>Nephromycida</taxon>
        <taxon>Cardiosporidium</taxon>
    </lineage>
</organism>
<reference evidence="4 5" key="1">
    <citation type="journal article" date="2020" name="bioRxiv">
        <title>Metabolic contributions of an alphaproteobacterial endosymbiont in the apicomplexan Cardiosporidium cionae.</title>
        <authorList>
            <person name="Hunter E.S."/>
            <person name="Paight C.J."/>
            <person name="Lane C.E."/>
        </authorList>
    </citation>
    <scope>NUCLEOTIDE SEQUENCE [LARGE SCALE GENOMIC DNA]</scope>
    <source>
        <strain evidence="4">ESH_2018</strain>
    </source>
</reference>
<evidence type="ECO:0000256" key="1">
    <source>
        <dbReference type="ARBA" id="ARBA00006141"/>
    </source>
</evidence>
<evidence type="ECO:0000256" key="2">
    <source>
        <dbReference type="SAM" id="Coils"/>
    </source>
</evidence>
<protein>
    <submittedName>
        <fullName evidence="4">14-3-3 superfamily protein</fullName>
    </submittedName>
</protein>
<feature type="coiled-coil region" evidence="2">
    <location>
        <begin position="4"/>
        <end position="31"/>
    </location>
</feature>